<evidence type="ECO:0000313" key="1">
    <source>
        <dbReference type="EMBL" id="CAD5126607.1"/>
    </source>
</evidence>
<keyword evidence="2" id="KW-1185">Reference proteome</keyword>
<protein>
    <submittedName>
        <fullName evidence="1">DgyrCDS14695</fullName>
    </submittedName>
</protein>
<evidence type="ECO:0000313" key="2">
    <source>
        <dbReference type="Proteomes" id="UP000549394"/>
    </source>
</evidence>
<comment type="caution">
    <text evidence="1">The sequence shown here is derived from an EMBL/GenBank/DDBJ whole genome shotgun (WGS) entry which is preliminary data.</text>
</comment>
<sequence length="330" mass="38389">MEYFPTVEEQDSGSSQVRNISNPIQEVESSSKQLDPRIKNLRMIAKCTNSPNQLETTIQGTNMVNLAMFEEKLDEQSRAFEESNTQNKARMDQLIQLVNSIKFNSSNKNLSNSSDASEMEHFPMVKEQDGRSLQVRNTSNPIQEVESASKQLNPRIENLRNKKVTISEMFSGTNFQDFCRNNIVPLLESDITKSEKCQILKKWILEGTNCVQTLDYVYSDISSHGCNLVQQILDKKDPFQPQMMSDWVEFRTLLALLNTSTYESQLKFERLRQFSKRLPYEIQSLVIQYINQYLDDFGSIVIKLRQYISRVVNDSREYRNKHHSFKYDKG</sequence>
<name>A0A7I8WEV3_9ANNE</name>
<dbReference type="AlphaFoldDB" id="A0A7I8WEV3"/>
<organism evidence="1 2">
    <name type="scientific">Dimorphilus gyrociliatus</name>
    <dbReference type="NCBI Taxonomy" id="2664684"/>
    <lineage>
        <taxon>Eukaryota</taxon>
        <taxon>Metazoa</taxon>
        <taxon>Spiralia</taxon>
        <taxon>Lophotrochozoa</taxon>
        <taxon>Annelida</taxon>
        <taxon>Polychaeta</taxon>
        <taxon>Polychaeta incertae sedis</taxon>
        <taxon>Dinophilidae</taxon>
        <taxon>Dimorphilus</taxon>
    </lineage>
</organism>
<accession>A0A7I8WEV3</accession>
<dbReference type="Proteomes" id="UP000549394">
    <property type="component" value="Unassembled WGS sequence"/>
</dbReference>
<dbReference type="EMBL" id="CAJFCJ010000065">
    <property type="protein sequence ID" value="CAD5126607.1"/>
    <property type="molecule type" value="Genomic_DNA"/>
</dbReference>
<proteinExistence type="predicted"/>
<gene>
    <name evidence="1" type="ORF">DGYR_LOCUS13844</name>
</gene>
<reference evidence="1 2" key="1">
    <citation type="submission" date="2020-08" db="EMBL/GenBank/DDBJ databases">
        <authorList>
            <person name="Hejnol A."/>
        </authorList>
    </citation>
    <scope>NUCLEOTIDE SEQUENCE [LARGE SCALE GENOMIC DNA]</scope>
</reference>